<reference evidence="1 2" key="1">
    <citation type="journal article" date="2020" name="BMC Genomics">
        <title>Intraspecific diversification of the crop wild relative Brassica cretica Lam. using demographic model selection.</title>
        <authorList>
            <person name="Kioukis A."/>
            <person name="Michalopoulou V.A."/>
            <person name="Briers L."/>
            <person name="Pirintsos S."/>
            <person name="Studholme D.J."/>
            <person name="Pavlidis P."/>
            <person name="Sarris P.F."/>
        </authorList>
    </citation>
    <scope>NUCLEOTIDE SEQUENCE [LARGE SCALE GENOMIC DNA]</scope>
    <source>
        <strain evidence="2">cv. PFS-1207/04</strain>
    </source>
</reference>
<evidence type="ECO:0000313" key="1">
    <source>
        <dbReference type="EMBL" id="KAF3494130.1"/>
    </source>
</evidence>
<gene>
    <name evidence="1" type="ORF">DY000_02052178</name>
</gene>
<comment type="caution">
    <text evidence="1">The sequence shown here is derived from an EMBL/GenBank/DDBJ whole genome shotgun (WGS) entry which is preliminary data.</text>
</comment>
<sequence length="107" mass="12284">MEKREEADLKVTAFHEPDLQGNGVVGYHVDARYAKMEKDKLRCVSENEPGGMRSGGLPCGCKAVKYSYGFTWISFRYLTYCINGMLSNSKELDRALEERAKFYENRK</sequence>
<accession>A0ABQ7A8Z2</accession>
<dbReference type="Proteomes" id="UP000266723">
    <property type="component" value="Unassembled WGS sequence"/>
</dbReference>
<dbReference type="EMBL" id="QGKV02002055">
    <property type="protein sequence ID" value="KAF3494130.1"/>
    <property type="molecule type" value="Genomic_DNA"/>
</dbReference>
<name>A0ABQ7A8Z2_BRACR</name>
<keyword evidence="2" id="KW-1185">Reference proteome</keyword>
<evidence type="ECO:0000313" key="2">
    <source>
        <dbReference type="Proteomes" id="UP000266723"/>
    </source>
</evidence>
<protein>
    <submittedName>
        <fullName evidence="1">Uncharacterized protein</fullName>
    </submittedName>
</protein>
<proteinExistence type="predicted"/>
<organism evidence="1 2">
    <name type="scientific">Brassica cretica</name>
    <name type="common">Mustard</name>
    <dbReference type="NCBI Taxonomy" id="69181"/>
    <lineage>
        <taxon>Eukaryota</taxon>
        <taxon>Viridiplantae</taxon>
        <taxon>Streptophyta</taxon>
        <taxon>Embryophyta</taxon>
        <taxon>Tracheophyta</taxon>
        <taxon>Spermatophyta</taxon>
        <taxon>Magnoliopsida</taxon>
        <taxon>eudicotyledons</taxon>
        <taxon>Gunneridae</taxon>
        <taxon>Pentapetalae</taxon>
        <taxon>rosids</taxon>
        <taxon>malvids</taxon>
        <taxon>Brassicales</taxon>
        <taxon>Brassicaceae</taxon>
        <taxon>Brassiceae</taxon>
        <taxon>Brassica</taxon>
    </lineage>
</organism>